<evidence type="ECO:0000313" key="1">
    <source>
        <dbReference type="EMBL" id="CAB5381080.1"/>
    </source>
</evidence>
<sequence>MFRSWINTYGVSENLRFGWSGILTFRKRGTKIRLSGLSKNENLKIHKDSFGWAFEEQKPKIKIYKFGWASEERKPKDKDLFWYASEEQKPKIMIRFGTEKNKDSFSGFPKDQDL</sequence>
<organism evidence="1 2">
    <name type="scientific">Rhizophagus irregularis</name>
    <dbReference type="NCBI Taxonomy" id="588596"/>
    <lineage>
        <taxon>Eukaryota</taxon>
        <taxon>Fungi</taxon>
        <taxon>Fungi incertae sedis</taxon>
        <taxon>Mucoromycota</taxon>
        <taxon>Glomeromycotina</taxon>
        <taxon>Glomeromycetes</taxon>
        <taxon>Glomerales</taxon>
        <taxon>Glomeraceae</taxon>
        <taxon>Rhizophagus</taxon>
    </lineage>
</organism>
<name>A0A915ZNJ7_9GLOM</name>
<accession>A0A915ZNJ7</accession>
<dbReference type="EMBL" id="CAGKOT010000043">
    <property type="protein sequence ID" value="CAB5381080.1"/>
    <property type="molecule type" value="Genomic_DNA"/>
</dbReference>
<gene>
    <name evidence="1" type="ORF">CHRIB12_LOCUS17408</name>
</gene>
<protein>
    <submittedName>
        <fullName evidence="1">Uncharacterized protein</fullName>
    </submittedName>
</protein>
<reference evidence="1" key="1">
    <citation type="submission" date="2020-05" db="EMBL/GenBank/DDBJ databases">
        <authorList>
            <person name="Rincon C."/>
            <person name="Sanders R I."/>
            <person name="Robbins C."/>
            <person name="Chaturvedi A."/>
        </authorList>
    </citation>
    <scope>NUCLEOTIDE SEQUENCE</scope>
    <source>
        <strain evidence="1">CHB12</strain>
    </source>
</reference>
<comment type="caution">
    <text evidence="1">The sequence shown here is derived from an EMBL/GenBank/DDBJ whole genome shotgun (WGS) entry which is preliminary data.</text>
</comment>
<dbReference type="OrthoDB" id="10470319at2759"/>
<dbReference type="Proteomes" id="UP000684084">
    <property type="component" value="Unassembled WGS sequence"/>
</dbReference>
<evidence type="ECO:0000313" key="2">
    <source>
        <dbReference type="Proteomes" id="UP000684084"/>
    </source>
</evidence>
<dbReference type="AlphaFoldDB" id="A0A915ZNJ7"/>
<proteinExistence type="predicted"/>